<dbReference type="SUPFAM" id="SSF46785">
    <property type="entry name" value="Winged helix' DNA-binding domain"/>
    <property type="match status" value="1"/>
</dbReference>
<evidence type="ECO:0000313" key="2">
    <source>
        <dbReference type="Proteomes" id="UP001056707"/>
    </source>
</evidence>
<reference evidence="1" key="1">
    <citation type="submission" date="2022-05" db="EMBL/GenBank/DDBJ databases">
        <authorList>
            <person name="Oliphant S.A."/>
            <person name="Watson-Haigh N.S."/>
            <person name="Sumby K.M."/>
            <person name="Gardner J.M."/>
            <person name="Jiranek V."/>
        </authorList>
    </citation>
    <scope>NUCLEOTIDE SEQUENCE</scope>
    <source>
        <strain evidence="1">KI16_H9</strain>
    </source>
</reference>
<dbReference type="InterPro" id="IPR036390">
    <property type="entry name" value="WH_DNA-bd_sf"/>
</dbReference>
<protein>
    <submittedName>
        <fullName evidence="1">Helix-turn-helix domain-containing protein</fullName>
    </submittedName>
</protein>
<dbReference type="RefSeq" id="WP_252750018.1">
    <property type="nucleotide sequence ID" value="NZ_CP097116.1"/>
</dbReference>
<evidence type="ECO:0000313" key="1">
    <source>
        <dbReference type="EMBL" id="USS85123.1"/>
    </source>
</evidence>
<proteinExistence type="predicted"/>
<gene>
    <name evidence="1" type="ORF">M3M35_00155</name>
</gene>
<name>A0ABY5BN67_9LACO</name>
<keyword evidence="2" id="KW-1185">Reference proteome</keyword>
<dbReference type="Proteomes" id="UP001056707">
    <property type="component" value="Chromosome"/>
</dbReference>
<dbReference type="InterPro" id="IPR036388">
    <property type="entry name" value="WH-like_DNA-bd_sf"/>
</dbReference>
<dbReference type="Gene3D" id="1.10.10.10">
    <property type="entry name" value="Winged helix-like DNA-binding domain superfamily/Winged helix DNA-binding domain"/>
    <property type="match status" value="1"/>
</dbReference>
<dbReference type="EMBL" id="CP097116">
    <property type="protein sequence ID" value="USS85123.1"/>
    <property type="molecule type" value="Genomic_DNA"/>
</dbReference>
<sequence length="142" mass="16144">MFSIANISKKFATFGKSKSYLDQHYQLNDGKNTFIITPDAVQLDKNLNANDKDVLSRIASLSNKEGYCFASDTRLSKYVGCSKRTVGSSLHKLEELGYIYKESRFTDDDITTTKRKIFLQPTIKKLFDGIRQNKKEPSPFGN</sequence>
<dbReference type="Pfam" id="PF13730">
    <property type="entry name" value="HTH_36"/>
    <property type="match status" value="1"/>
</dbReference>
<organism evidence="1 2">
    <name type="scientific">Fructilactobacillus myrtifloralis</name>
    <dbReference type="NCBI Taxonomy" id="2940301"/>
    <lineage>
        <taxon>Bacteria</taxon>
        <taxon>Bacillati</taxon>
        <taxon>Bacillota</taxon>
        <taxon>Bacilli</taxon>
        <taxon>Lactobacillales</taxon>
        <taxon>Lactobacillaceae</taxon>
        <taxon>Fructilactobacillus</taxon>
    </lineage>
</organism>
<accession>A0ABY5BN67</accession>